<dbReference type="KEGG" id="mgod:E7746_04350"/>
<dbReference type="InterPro" id="IPR000715">
    <property type="entry name" value="Glycosyl_transferase_4"/>
</dbReference>
<organism evidence="9 10">
    <name type="scientific">Muribaculum gordoncarteri</name>
    <dbReference type="NCBI Taxonomy" id="2530390"/>
    <lineage>
        <taxon>Bacteria</taxon>
        <taxon>Pseudomonadati</taxon>
        <taxon>Bacteroidota</taxon>
        <taxon>Bacteroidia</taxon>
        <taxon>Bacteroidales</taxon>
        <taxon>Muribaculaceae</taxon>
        <taxon>Muribaculum</taxon>
    </lineage>
</organism>
<sequence length="323" mass="36633">MTYLIISVILMAAELAYFKLADRFNIIDKPNLRSSHTTITLRGGGIVFYFGAMAYFIVSHGAYPWFMLGLTMIAAVSFVDDLHSMPNRIRLMIQFIAMLLMFHQLGFLTLESWWISIAALIVCTGIINAYNFMDGINGITGAYSIAILIPLAIVNSHIGFIDRSMIYIIGISVLVFCIFNFRKRARCFAGDVGSVSIAFILLFMLGALIMATGQVWYLIFFAVYGVDSVLTIIHRLMLHENIFKPHRKHAYQIMANELGMPHTLVSTIYFALQTTISLGALYLHINEWVYFISVIAVLSAGYTVFQRKYFHLHLEYLKSKNKL</sequence>
<dbReference type="AlphaFoldDB" id="A0A4V1D1G9"/>
<comment type="cofactor">
    <cofactor evidence="7">
        <name>Mg(2+)</name>
        <dbReference type="ChEBI" id="CHEBI:18420"/>
    </cofactor>
</comment>
<proteinExistence type="predicted"/>
<evidence type="ECO:0000256" key="6">
    <source>
        <dbReference type="ARBA" id="ARBA00023136"/>
    </source>
</evidence>
<dbReference type="RefSeq" id="WP_136409962.1">
    <property type="nucleotide sequence ID" value="NZ_CP039393.1"/>
</dbReference>
<accession>A0A4V1D1G9</accession>
<comment type="subcellular location">
    <subcellularLocation>
        <location evidence="1">Cell membrane</location>
        <topology evidence="1">Multi-pass membrane protein</topology>
    </subcellularLocation>
</comment>
<feature type="transmembrane region" description="Helical" evidence="8">
    <location>
        <begin position="215"/>
        <end position="238"/>
    </location>
</feature>
<dbReference type="GO" id="GO:0046872">
    <property type="term" value="F:metal ion binding"/>
    <property type="evidence" value="ECO:0007669"/>
    <property type="project" value="UniProtKB-KW"/>
</dbReference>
<dbReference type="GO" id="GO:0016780">
    <property type="term" value="F:phosphotransferase activity, for other substituted phosphate groups"/>
    <property type="evidence" value="ECO:0007669"/>
    <property type="project" value="InterPro"/>
</dbReference>
<dbReference type="PANTHER" id="PTHR22926">
    <property type="entry name" value="PHOSPHO-N-ACETYLMURAMOYL-PENTAPEPTIDE-TRANSFERASE"/>
    <property type="match status" value="1"/>
</dbReference>
<keyword evidence="7" id="KW-0460">Magnesium</keyword>
<dbReference type="CDD" id="cd06854">
    <property type="entry name" value="GT_WbpL_WbcO_like"/>
    <property type="match status" value="1"/>
</dbReference>
<dbReference type="Proteomes" id="UP000297031">
    <property type="component" value="Chromosome"/>
</dbReference>
<dbReference type="OrthoDB" id="9783652at2"/>
<dbReference type="Pfam" id="PF00953">
    <property type="entry name" value="Glycos_transf_4"/>
    <property type="match status" value="1"/>
</dbReference>
<evidence type="ECO:0000256" key="8">
    <source>
        <dbReference type="SAM" id="Phobius"/>
    </source>
</evidence>
<dbReference type="GO" id="GO:0005886">
    <property type="term" value="C:plasma membrane"/>
    <property type="evidence" value="ECO:0007669"/>
    <property type="project" value="UniProtKB-SubCell"/>
</dbReference>
<feature type="transmembrane region" description="Helical" evidence="8">
    <location>
        <begin position="91"/>
        <end position="107"/>
    </location>
</feature>
<keyword evidence="2" id="KW-1003">Cell membrane</keyword>
<evidence type="ECO:0000256" key="7">
    <source>
        <dbReference type="PIRSR" id="PIRSR600715-1"/>
    </source>
</evidence>
<dbReference type="PANTHER" id="PTHR22926:SF3">
    <property type="entry name" value="UNDECAPRENYL-PHOSPHATE ALPHA-N-ACETYLGLUCOSAMINYL 1-PHOSPHATE TRANSFERASE"/>
    <property type="match status" value="1"/>
</dbReference>
<dbReference type="GO" id="GO:0044038">
    <property type="term" value="P:cell wall macromolecule biosynthetic process"/>
    <property type="evidence" value="ECO:0007669"/>
    <property type="project" value="TreeGrafter"/>
</dbReference>
<keyword evidence="10" id="KW-1185">Reference proteome</keyword>
<dbReference type="EMBL" id="CP039393">
    <property type="protein sequence ID" value="QCD35167.1"/>
    <property type="molecule type" value="Genomic_DNA"/>
</dbReference>
<reference evidence="9 10" key="1">
    <citation type="submission" date="2019-02" db="EMBL/GenBank/DDBJ databases">
        <title>Isolation and identification of novel species under the genus Muribaculum.</title>
        <authorList>
            <person name="Miyake S."/>
            <person name="Ding Y."/>
            <person name="Low A."/>
            <person name="Soh M."/>
            <person name="Seedorf H."/>
        </authorList>
    </citation>
    <scope>NUCLEOTIDE SEQUENCE [LARGE SCALE GENOMIC DNA]</scope>
    <source>
        <strain evidence="9 10">TLL-A4</strain>
    </source>
</reference>
<keyword evidence="5 8" id="KW-1133">Transmembrane helix</keyword>
<keyword evidence="6 8" id="KW-0472">Membrane</keyword>
<evidence type="ECO:0000313" key="10">
    <source>
        <dbReference type="Proteomes" id="UP000297031"/>
    </source>
</evidence>
<name>A0A4V1D1G9_9BACT</name>
<feature type="transmembrane region" description="Helical" evidence="8">
    <location>
        <begin position="113"/>
        <end position="133"/>
    </location>
</feature>
<evidence type="ECO:0000256" key="2">
    <source>
        <dbReference type="ARBA" id="ARBA00022475"/>
    </source>
</evidence>
<feature type="binding site" evidence="7">
    <location>
        <position position="131"/>
    </location>
    <ligand>
        <name>Mg(2+)</name>
        <dbReference type="ChEBI" id="CHEBI:18420"/>
    </ligand>
</feature>
<feature type="binding site" evidence="7">
    <location>
        <position position="191"/>
    </location>
    <ligand>
        <name>Mg(2+)</name>
        <dbReference type="ChEBI" id="CHEBI:18420"/>
    </ligand>
</feature>
<evidence type="ECO:0000313" key="9">
    <source>
        <dbReference type="EMBL" id="QCD35167.1"/>
    </source>
</evidence>
<evidence type="ECO:0000256" key="3">
    <source>
        <dbReference type="ARBA" id="ARBA00022679"/>
    </source>
</evidence>
<feature type="transmembrane region" description="Helical" evidence="8">
    <location>
        <begin position="140"/>
        <end position="158"/>
    </location>
</feature>
<keyword evidence="7" id="KW-0479">Metal-binding</keyword>
<evidence type="ECO:0000256" key="1">
    <source>
        <dbReference type="ARBA" id="ARBA00004651"/>
    </source>
</evidence>
<evidence type="ECO:0000256" key="4">
    <source>
        <dbReference type="ARBA" id="ARBA00022692"/>
    </source>
</evidence>
<feature type="transmembrane region" description="Helical" evidence="8">
    <location>
        <begin position="188"/>
        <end position="209"/>
    </location>
</feature>
<dbReference type="GO" id="GO:0009103">
    <property type="term" value="P:lipopolysaccharide biosynthetic process"/>
    <property type="evidence" value="ECO:0007669"/>
    <property type="project" value="TreeGrafter"/>
</dbReference>
<feature type="transmembrane region" description="Helical" evidence="8">
    <location>
        <begin position="288"/>
        <end position="305"/>
    </location>
</feature>
<feature type="transmembrane region" description="Helical" evidence="8">
    <location>
        <begin position="164"/>
        <end position="181"/>
    </location>
</feature>
<evidence type="ECO:0000256" key="5">
    <source>
        <dbReference type="ARBA" id="ARBA00022989"/>
    </source>
</evidence>
<keyword evidence="3 9" id="KW-0808">Transferase</keyword>
<dbReference type="GO" id="GO:0071555">
    <property type="term" value="P:cell wall organization"/>
    <property type="evidence" value="ECO:0007669"/>
    <property type="project" value="TreeGrafter"/>
</dbReference>
<protein>
    <submittedName>
        <fullName evidence="9">Glycosyltransferase family 4 protein</fullName>
    </submittedName>
</protein>
<feature type="transmembrane region" description="Helical" evidence="8">
    <location>
        <begin position="39"/>
        <end position="57"/>
    </location>
</feature>
<keyword evidence="4 8" id="KW-0812">Transmembrane</keyword>
<gene>
    <name evidence="9" type="ORF">E7746_04350</name>
</gene>
<feature type="transmembrane region" description="Helical" evidence="8">
    <location>
        <begin position="259"/>
        <end position="282"/>
    </location>
</feature>
<feature type="transmembrane region" description="Helical" evidence="8">
    <location>
        <begin position="63"/>
        <end position="79"/>
    </location>
</feature>